<dbReference type="CDD" id="cd11069">
    <property type="entry name" value="CYP_FUM15-like"/>
    <property type="match status" value="1"/>
</dbReference>
<evidence type="ECO:0000256" key="4">
    <source>
        <dbReference type="ARBA" id="ARBA00022723"/>
    </source>
</evidence>
<dbReference type="Pfam" id="PF00067">
    <property type="entry name" value="p450"/>
    <property type="match status" value="1"/>
</dbReference>
<dbReference type="InterPro" id="IPR050121">
    <property type="entry name" value="Cytochrome_P450_monoxygenase"/>
</dbReference>
<keyword evidence="3 7" id="KW-0349">Heme</keyword>
<dbReference type="Gene3D" id="1.10.630.10">
    <property type="entry name" value="Cytochrome P450"/>
    <property type="match status" value="1"/>
</dbReference>
<dbReference type="InterPro" id="IPR002403">
    <property type="entry name" value="Cyt_P450_E_grp-IV"/>
</dbReference>
<feature type="transmembrane region" description="Helical" evidence="8">
    <location>
        <begin position="27"/>
        <end position="54"/>
    </location>
</feature>
<keyword evidence="7" id="KW-0503">Monooxygenase</keyword>
<dbReference type="InterPro" id="IPR001128">
    <property type="entry name" value="Cyt_P450"/>
</dbReference>
<dbReference type="EMBL" id="JBFXLU010000118">
    <property type="protein sequence ID" value="KAL2840673.1"/>
    <property type="molecule type" value="Genomic_DNA"/>
</dbReference>
<evidence type="ECO:0000313" key="9">
    <source>
        <dbReference type="EMBL" id="KAL2840673.1"/>
    </source>
</evidence>
<dbReference type="SUPFAM" id="SSF48264">
    <property type="entry name" value="Cytochrome P450"/>
    <property type="match status" value="1"/>
</dbReference>
<dbReference type="PANTHER" id="PTHR24305">
    <property type="entry name" value="CYTOCHROME P450"/>
    <property type="match status" value="1"/>
</dbReference>
<evidence type="ECO:0000256" key="5">
    <source>
        <dbReference type="ARBA" id="ARBA00023002"/>
    </source>
</evidence>
<organism evidence="9 10">
    <name type="scientific">Aspergillus pseudoustus</name>
    <dbReference type="NCBI Taxonomy" id="1810923"/>
    <lineage>
        <taxon>Eukaryota</taxon>
        <taxon>Fungi</taxon>
        <taxon>Dikarya</taxon>
        <taxon>Ascomycota</taxon>
        <taxon>Pezizomycotina</taxon>
        <taxon>Eurotiomycetes</taxon>
        <taxon>Eurotiomycetidae</taxon>
        <taxon>Eurotiales</taxon>
        <taxon>Aspergillaceae</taxon>
        <taxon>Aspergillus</taxon>
        <taxon>Aspergillus subgen. Nidulantes</taxon>
    </lineage>
</organism>
<comment type="similarity">
    <text evidence="2 7">Belongs to the cytochrome P450 family.</text>
</comment>
<dbReference type="Proteomes" id="UP001610446">
    <property type="component" value="Unassembled WGS sequence"/>
</dbReference>
<accession>A0ABR4JNW4</accession>
<comment type="cofactor">
    <cofactor evidence="1">
        <name>heme</name>
        <dbReference type="ChEBI" id="CHEBI:30413"/>
    </cofactor>
</comment>
<evidence type="ECO:0000313" key="10">
    <source>
        <dbReference type="Proteomes" id="UP001610446"/>
    </source>
</evidence>
<dbReference type="InterPro" id="IPR036396">
    <property type="entry name" value="Cyt_P450_sf"/>
</dbReference>
<dbReference type="InterPro" id="IPR017972">
    <property type="entry name" value="Cyt_P450_CS"/>
</dbReference>
<gene>
    <name evidence="9" type="ORF">BJY01DRAFT_257304</name>
</gene>
<keyword evidence="10" id="KW-1185">Reference proteome</keyword>
<dbReference type="PRINTS" id="PR00385">
    <property type="entry name" value="P450"/>
</dbReference>
<sequence length="539" mass="60414">MTLTLNISLWRQHDTTSFSTSNPRTSLSLLVASFFIIDLVLFLSWLIIIYPYFYSPFRHLPRPKGEIPIVGQFKGPYTKPLGSTYLKWLTTVSNDGLITYRSILNQDRILLTCPKAIAEVLVSNTYAYTKHPNEISVIRRFLGNGLTISEGAEHRFQRKVMTAIYAVRNIRAFYEVFWKKGVELVKALEETTTGSLTGGCEVEISQWANRATIDIIGLAALGKDFSCLDGAKSDLFETYQEIFTWAPEKDVFMALNRILPKGFAQWLPWKVNERIDATSATLRDICRGLVRERIDKVRKSDGKGDDLIGRMIGMGGWEVEELVEQLLTVIAAGHETSASSFTWACYLLGQNQPAQDRLRSELKEIIPQLFAQDPSSDSLAATLDNLPYLNAVCNEVLRFIPPVPLMRRVATIPTSILGHEIPPGTQIILCPYAINRSPELWGPDAGEFKPERWISPETGKANNDGGMGSNYAYMTFSHGARSCIGQNFAKAELRTLVAVFVARFRFQLARPNREAVPVGIISVRPRDGLVLRVERVDGS</sequence>
<keyword evidence="8" id="KW-0812">Transmembrane</keyword>
<proteinExistence type="inferred from homology"/>
<evidence type="ECO:0000256" key="8">
    <source>
        <dbReference type="SAM" id="Phobius"/>
    </source>
</evidence>
<evidence type="ECO:0000256" key="6">
    <source>
        <dbReference type="ARBA" id="ARBA00023004"/>
    </source>
</evidence>
<keyword evidence="5 7" id="KW-0560">Oxidoreductase</keyword>
<keyword evidence="4 7" id="KW-0479">Metal-binding</keyword>
<evidence type="ECO:0000256" key="3">
    <source>
        <dbReference type="ARBA" id="ARBA00022617"/>
    </source>
</evidence>
<evidence type="ECO:0000256" key="7">
    <source>
        <dbReference type="RuleBase" id="RU000461"/>
    </source>
</evidence>
<evidence type="ECO:0000256" key="1">
    <source>
        <dbReference type="ARBA" id="ARBA00001971"/>
    </source>
</evidence>
<dbReference type="PANTHER" id="PTHR24305:SF166">
    <property type="entry name" value="CYTOCHROME P450 12A4, MITOCHONDRIAL-RELATED"/>
    <property type="match status" value="1"/>
</dbReference>
<comment type="caution">
    <text evidence="9">The sequence shown here is derived from an EMBL/GenBank/DDBJ whole genome shotgun (WGS) entry which is preliminary data.</text>
</comment>
<dbReference type="PRINTS" id="PR00465">
    <property type="entry name" value="EP450IV"/>
</dbReference>
<keyword evidence="6 7" id="KW-0408">Iron</keyword>
<reference evidence="9 10" key="1">
    <citation type="submission" date="2024-07" db="EMBL/GenBank/DDBJ databases">
        <title>Section-level genome sequencing and comparative genomics of Aspergillus sections Usti and Cavernicolus.</title>
        <authorList>
            <consortium name="Lawrence Berkeley National Laboratory"/>
            <person name="Nybo J.L."/>
            <person name="Vesth T.C."/>
            <person name="Theobald S."/>
            <person name="Frisvad J.C."/>
            <person name="Larsen T.O."/>
            <person name="Kjaerboelling I."/>
            <person name="Rothschild-Mancinelli K."/>
            <person name="Lyhne E.K."/>
            <person name="Kogle M.E."/>
            <person name="Barry K."/>
            <person name="Clum A."/>
            <person name="Na H."/>
            <person name="Ledsgaard L."/>
            <person name="Lin J."/>
            <person name="Lipzen A."/>
            <person name="Kuo A."/>
            <person name="Riley R."/>
            <person name="Mondo S."/>
            <person name="Labutti K."/>
            <person name="Haridas S."/>
            <person name="Pangalinan J."/>
            <person name="Salamov A.A."/>
            <person name="Simmons B.A."/>
            <person name="Magnuson J.K."/>
            <person name="Chen J."/>
            <person name="Drula E."/>
            <person name="Henrissat B."/>
            <person name="Wiebenga A."/>
            <person name="Lubbers R.J."/>
            <person name="Gomes A.C."/>
            <person name="Makela M.R."/>
            <person name="Stajich J."/>
            <person name="Grigoriev I.V."/>
            <person name="Mortensen U.H."/>
            <person name="De Vries R.P."/>
            <person name="Baker S.E."/>
            <person name="Andersen M.R."/>
        </authorList>
    </citation>
    <scope>NUCLEOTIDE SEQUENCE [LARGE SCALE GENOMIC DNA]</scope>
    <source>
        <strain evidence="9 10">CBS 123904</strain>
    </source>
</reference>
<keyword evidence="8" id="KW-1133">Transmembrane helix</keyword>
<evidence type="ECO:0000256" key="2">
    <source>
        <dbReference type="ARBA" id="ARBA00010617"/>
    </source>
</evidence>
<name>A0ABR4JNW4_9EURO</name>
<protein>
    <submittedName>
        <fullName evidence="9">Cytochrome P450</fullName>
    </submittedName>
</protein>
<keyword evidence="8" id="KW-0472">Membrane</keyword>
<dbReference type="PROSITE" id="PS00086">
    <property type="entry name" value="CYTOCHROME_P450"/>
    <property type="match status" value="1"/>
</dbReference>